<keyword evidence="4" id="KW-1185">Reference proteome</keyword>
<evidence type="ECO:0000259" key="2">
    <source>
        <dbReference type="Pfam" id="PF21697"/>
    </source>
</evidence>
<dbReference type="CDD" id="cd24052">
    <property type="entry name" value="ASKHA_NBD_HpPPX-GppA-like"/>
    <property type="match status" value="1"/>
</dbReference>
<dbReference type="InterPro" id="IPR043129">
    <property type="entry name" value="ATPase_NBD"/>
</dbReference>
<comment type="caution">
    <text evidence="3">The sequence shown here is derived from an EMBL/GenBank/DDBJ whole genome shotgun (WGS) entry which is preliminary data.</text>
</comment>
<name>A0A4R3MGU5_9HYPH</name>
<dbReference type="InterPro" id="IPR048951">
    <property type="entry name" value="Ppx_C"/>
</dbReference>
<dbReference type="GO" id="GO:0016462">
    <property type="term" value="F:pyrophosphatase activity"/>
    <property type="evidence" value="ECO:0007669"/>
    <property type="project" value="TreeGrafter"/>
</dbReference>
<dbReference type="SUPFAM" id="SSF53067">
    <property type="entry name" value="Actin-like ATPase domain"/>
    <property type="match status" value="2"/>
</dbReference>
<dbReference type="AlphaFoldDB" id="A0A4R3MGU5"/>
<dbReference type="Pfam" id="PF02541">
    <property type="entry name" value="Ppx-GppA"/>
    <property type="match status" value="1"/>
</dbReference>
<feature type="domain" description="Ppx/GppA phosphatase N-terminal" evidence="1">
    <location>
        <begin position="55"/>
        <end position="329"/>
    </location>
</feature>
<reference evidence="3 4" key="1">
    <citation type="submission" date="2019-03" db="EMBL/GenBank/DDBJ databases">
        <title>Genomic Encyclopedia of Type Strains, Phase IV (KMG-IV): sequencing the most valuable type-strain genomes for metagenomic binning, comparative biology and taxonomic classification.</title>
        <authorList>
            <person name="Goeker M."/>
        </authorList>
    </citation>
    <scope>NUCLEOTIDE SEQUENCE [LARGE SCALE GENOMIC DNA]</scope>
    <source>
        <strain evidence="3 4">DSM 19345</strain>
    </source>
</reference>
<dbReference type="SUPFAM" id="SSF109604">
    <property type="entry name" value="HD-domain/PDEase-like"/>
    <property type="match status" value="1"/>
</dbReference>
<dbReference type="InterPro" id="IPR003695">
    <property type="entry name" value="Ppx_GppA_N"/>
</dbReference>
<dbReference type="Gene3D" id="3.30.420.40">
    <property type="match status" value="1"/>
</dbReference>
<dbReference type="Gene3D" id="3.30.420.150">
    <property type="entry name" value="Exopolyphosphatase. Domain 2"/>
    <property type="match status" value="1"/>
</dbReference>
<evidence type="ECO:0000313" key="3">
    <source>
        <dbReference type="EMBL" id="TCT12437.1"/>
    </source>
</evidence>
<dbReference type="Pfam" id="PF21697">
    <property type="entry name" value="Ppx_C"/>
    <property type="match status" value="1"/>
</dbReference>
<dbReference type="Proteomes" id="UP000295678">
    <property type="component" value="Unassembled WGS sequence"/>
</dbReference>
<feature type="domain" description="Exopolyphosphatase C-terminal" evidence="2">
    <location>
        <begin position="338"/>
        <end position="523"/>
    </location>
</feature>
<evidence type="ECO:0000313" key="4">
    <source>
        <dbReference type="Proteomes" id="UP000295678"/>
    </source>
</evidence>
<accession>A0A4R3MGU5</accession>
<sequence length="525" mass="56409">MESLSNSIPRSQSAQPLTAEAARALETAPGRLNHLEPVGVVDIGSNSVRLVVYEGLTRSPTPLFNEKVLCGLGRLVASKGVLDEEAVVDALLALRRFNAMARQIGARQVHVLATAAVREASNGPAFVTRVEQVFGGPIRVLSGAEEAQLAAYGIVAGMHEPDGIAGDLGGGSFEVVRVVGNHIGEGETLPLGGLRLKDLAGRSMKRAERLVADAVDASAVLGEGSGRDFYAIGGTFRALARLHMSQSGYPLNVMHGYAIPAGEALEFARLVRRVKPASLSAIDVVNAARQELLPYGALVLEHVLRRAQPKRVVISALGLREGLLFTLLDAEGRAQDPLLAACADLSYLRSRSPRFSRELCFWTDAFMLSTGLEESAEERRLRHAACLLADIGWRAHPDYRGEQSLNIIAHANFTGIDHPGRAFLALTVYYRHAGLEDVQLSPRIRELATARMIDRARILGAALRVAYLLSGAMPGVIDKAKLAVEHRTVVLHLPGELANLAGGRVLGRLRQLAKLIGRRAEIVTV</sequence>
<dbReference type="EMBL" id="SMAK01000002">
    <property type="protein sequence ID" value="TCT12437.1"/>
    <property type="molecule type" value="Genomic_DNA"/>
</dbReference>
<gene>
    <name evidence="3" type="ORF">EDC22_102122</name>
</gene>
<dbReference type="PANTHER" id="PTHR30005:SF0">
    <property type="entry name" value="RETROGRADE REGULATION PROTEIN 2"/>
    <property type="match status" value="1"/>
</dbReference>
<dbReference type="InterPro" id="IPR050273">
    <property type="entry name" value="GppA/Ppx_hydrolase"/>
</dbReference>
<protein>
    <submittedName>
        <fullName evidence="3">Exopolyphosphatase/guanosine-5'-triphosphate, 3'-diphosphate pyrophosphatase</fullName>
    </submittedName>
</protein>
<evidence type="ECO:0000259" key="1">
    <source>
        <dbReference type="Pfam" id="PF02541"/>
    </source>
</evidence>
<dbReference type="Gene3D" id="1.10.3210.10">
    <property type="entry name" value="Hypothetical protein af1432"/>
    <property type="match status" value="1"/>
</dbReference>
<proteinExistence type="predicted"/>
<organism evidence="3 4">
    <name type="scientific">Tepidamorphus gemmatus</name>
    <dbReference type="NCBI Taxonomy" id="747076"/>
    <lineage>
        <taxon>Bacteria</taxon>
        <taxon>Pseudomonadati</taxon>
        <taxon>Pseudomonadota</taxon>
        <taxon>Alphaproteobacteria</taxon>
        <taxon>Hyphomicrobiales</taxon>
        <taxon>Tepidamorphaceae</taxon>
        <taxon>Tepidamorphus</taxon>
    </lineage>
</organism>
<dbReference type="PANTHER" id="PTHR30005">
    <property type="entry name" value="EXOPOLYPHOSPHATASE"/>
    <property type="match status" value="1"/>
</dbReference>
<dbReference type="RefSeq" id="WP_165926773.1">
    <property type="nucleotide sequence ID" value="NZ_SMAK01000002.1"/>
</dbReference>